<protein>
    <submittedName>
        <fullName evidence="2">Uncharacterized protein</fullName>
    </submittedName>
</protein>
<dbReference type="Proteomes" id="UP000257109">
    <property type="component" value="Unassembled WGS sequence"/>
</dbReference>
<name>A0A371G9J8_MUCPR</name>
<evidence type="ECO:0000313" key="2">
    <source>
        <dbReference type="EMBL" id="RDX87230.1"/>
    </source>
</evidence>
<evidence type="ECO:0000313" key="3">
    <source>
        <dbReference type="Proteomes" id="UP000257109"/>
    </source>
</evidence>
<dbReference type="PANTHER" id="PTHR35495">
    <property type="entry name" value="OS06G0679600 PROTEIN"/>
    <property type="match status" value="1"/>
</dbReference>
<organism evidence="2 3">
    <name type="scientific">Mucuna pruriens</name>
    <name type="common">Velvet bean</name>
    <name type="synonym">Dolichos pruriens</name>
    <dbReference type="NCBI Taxonomy" id="157652"/>
    <lineage>
        <taxon>Eukaryota</taxon>
        <taxon>Viridiplantae</taxon>
        <taxon>Streptophyta</taxon>
        <taxon>Embryophyta</taxon>
        <taxon>Tracheophyta</taxon>
        <taxon>Spermatophyta</taxon>
        <taxon>Magnoliopsida</taxon>
        <taxon>eudicotyledons</taxon>
        <taxon>Gunneridae</taxon>
        <taxon>Pentapetalae</taxon>
        <taxon>rosids</taxon>
        <taxon>fabids</taxon>
        <taxon>Fabales</taxon>
        <taxon>Fabaceae</taxon>
        <taxon>Papilionoideae</taxon>
        <taxon>50 kb inversion clade</taxon>
        <taxon>NPAAA clade</taxon>
        <taxon>indigoferoid/millettioid clade</taxon>
        <taxon>Phaseoleae</taxon>
        <taxon>Mucuna</taxon>
    </lineage>
</organism>
<feature type="region of interest" description="Disordered" evidence="1">
    <location>
        <begin position="1"/>
        <end position="24"/>
    </location>
</feature>
<comment type="caution">
    <text evidence="2">The sequence shown here is derived from an EMBL/GenBank/DDBJ whole genome shotgun (WGS) entry which is preliminary data.</text>
</comment>
<accession>A0A371G9J8</accession>
<evidence type="ECO:0000256" key="1">
    <source>
        <dbReference type="SAM" id="MobiDB-lite"/>
    </source>
</evidence>
<proteinExistence type="predicted"/>
<dbReference type="PANTHER" id="PTHR35495:SF2">
    <property type="match status" value="1"/>
</dbReference>
<gene>
    <name evidence="2" type="ORF">CR513_31330</name>
</gene>
<dbReference type="OrthoDB" id="1924680at2759"/>
<dbReference type="EMBL" id="QJKJ01006286">
    <property type="protein sequence ID" value="RDX87230.1"/>
    <property type="molecule type" value="Genomic_DNA"/>
</dbReference>
<feature type="non-terminal residue" evidence="2">
    <location>
        <position position="1"/>
    </location>
</feature>
<dbReference type="AlphaFoldDB" id="A0A371G9J8"/>
<reference evidence="2" key="1">
    <citation type="submission" date="2018-05" db="EMBL/GenBank/DDBJ databases">
        <title>Draft genome of Mucuna pruriens seed.</title>
        <authorList>
            <person name="Nnadi N.E."/>
            <person name="Vos R."/>
            <person name="Hasami M.H."/>
            <person name="Devisetty U.K."/>
            <person name="Aguiy J.C."/>
        </authorList>
    </citation>
    <scope>NUCLEOTIDE SEQUENCE [LARGE SCALE GENOMIC DNA]</scope>
    <source>
        <strain evidence="2">JCA_2017</strain>
    </source>
</reference>
<keyword evidence="3" id="KW-1185">Reference proteome</keyword>
<sequence>MTMTESLDAKECSSTSSPRRSPRLYNKYLKPGALAKIRDSKIRAKQNKKISVSELLLLTPTSPSSPIQQDQPLNQDYGIPSFASPITVNRPTCLRRRKLFAVTPSFTPADAYDF</sequence>